<name>A0AC34GCR4_9BILA</name>
<protein>
    <submittedName>
        <fullName evidence="2">Uncharacterized protein</fullName>
    </submittedName>
</protein>
<evidence type="ECO:0000313" key="2">
    <source>
        <dbReference type="WBParaSite" id="ES5_v2.g27482.t1"/>
    </source>
</evidence>
<proteinExistence type="predicted"/>
<evidence type="ECO:0000313" key="1">
    <source>
        <dbReference type="Proteomes" id="UP000887579"/>
    </source>
</evidence>
<sequence length="285" mass="33031">MNIDHFFYADQSIYLSRLLISAKINSSNGDTVLFLIVKDVNILVYEYFYTDLGYQIIRKDTVTVPAEAESWVEIQKLIFRDKKTVSSESVQHSLNISKYVQDRTYTKYHVIPTCAKKYGIHDIDDVKKDTYPLYAVDVGDKLPIHFECYLQRSVDRFCITGFDESGENEKLIFETVQEINNRHRSKITVTIDPESFPILVVRPVIIDIIYNLPAFLDENHAEKLPVIGFCDNFSVICVYKENEEKYYFVEGWNGLYGQNLCISFDEEKPKFGFEALKSKPSSVVN</sequence>
<accession>A0AC34GCR4</accession>
<organism evidence="1 2">
    <name type="scientific">Panagrolaimus sp. ES5</name>
    <dbReference type="NCBI Taxonomy" id="591445"/>
    <lineage>
        <taxon>Eukaryota</taxon>
        <taxon>Metazoa</taxon>
        <taxon>Ecdysozoa</taxon>
        <taxon>Nematoda</taxon>
        <taxon>Chromadorea</taxon>
        <taxon>Rhabditida</taxon>
        <taxon>Tylenchina</taxon>
        <taxon>Panagrolaimomorpha</taxon>
        <taxon>Panagrolaimoidea</taxon>
        <taxon>Panagrolaimidae</taxon>
        <taxon>Panagrolaimus</taxon>
    </lineage>
</organism>
<reference evidence="2" key="1">
    <citation type="submission" date="2022-11" db="UniProtKB">
        <authorList>
            <consortium name="WormBaseParasite"/>
        </authorList>
    </citation>
    <scope>IDENTIFICATION</scope>
</reference>
<dbReference type="Proteomes" id="UP000887579">
    <property type="component" value="Unplaced"/>
</dbReference>
<dbReference type="WBParaSite" id="ES5_v2.g27482.t1">
    <property type="protein sequence ID" value="ES5_v2.g27482.t1"/>
    <property type="gene ID" value="ES5_v2.g27482"/>
</dbReference>